<dbReference type="Pfam" id="PF13976">
    <property type="entry name" value="gag_pre-integrs"/>
    <property type="match status" value="1"/>
</dbReference>
<dbReference type="Gene3D" id="4.10.60.10">
    <property type="entry name" value="Zinc finger, CCHC-type"/>
    <property type="match status" value="1"/>
</dbReference>
<keyword evidence="1" id="KW-0479">Metal-binding</keyword>
<dbReference type="GO" id="GO:0003676">
    <property type="term" value="F:nucleic acid binding"/>
    <property type="evidence" value="ECO:0007669"/>
    <property type="project" value="InterPro"/>
</dbReference>
<dbReference type="Gene3D" id="3.30.420.10">
    <property type="entry name" value="Ribonuclease H-like superfamily/Ribonuclease H"/>
    <property type="match status" value="1"/>
</dbReference>
<accession>A0A699GNV1</accession>
<keyword evidence="2" id="KW-0175">Coiled coil</keyword>
<feature type="coiled-coil region" evidence="2">
    <location>
        <begin position="530"/>
        <end position="582"/>
    </location>
</feature>
<evidence type="ECO:0000256" key="3">
    <source>
        <dbReference type="SAM" id="MobiDB-lite"/>
    </source>
</evidence>
<evidence type="ECO:0000259" key="4">
    <source>
        <dbReference type="PROSITE" id="PS50158"/>
    </source>
</evidence>
<dbReference type="InterPro" id="IPR036875">
    <property type="entry name" value="Znf_CCHC_sf"/>
</dbReference>
<dbReference type="InterPro" id="IPR001878">
    <property type="entry name" value="Znf_CCHC"/>
</dbReference>
<protein>
    <submittedName>
        <fullName evidence="5">Ribonuclease H-like domain-containing protein</fullName>
    </submittedName>
</protein>
<dbReference type="PANTHER" id="PTHR42648">
    <property type="entry name" value="TRANSPOSASE, PUTATIVE-RELATED"/>
    <property type="match status" value="1"/>
</dbReference>
<keyword evidence="1" id="KW-0863">Zinc-finger</keyword>
<dbReference type="SUPFAM" id="SSF57756">
    <property type="entry name" value="Retrovirus zinc finger-like domains"/>
    <property type="match status" value="1"/>
</dbReference>
<dbReference type="Pfam" id="PF25597">
    <property type="entry name" value="SH3_retrovirus"/>
    <property type="match status" value="1"/>
</dbReference>
<dbReference type="InterPro" id="IPR036397">
    <property type="entry name" value="RNaseH_sf"/>
</dbReference>
<name>A0A699GNV1_TANCI</name>
<feature type="region of interest" description="Disordered" evidence="3">
    <location>
        <begin position="1095"/>
        <end position="1116"/>
    </location>
</feature>
<feature type="compositionally biased region" description="Basic and acidic residues" evidence="3">
    <location>
        <begin position="1107"/>
        <end position="1116"/>
    </location>
</feature>
<evidence type="ECO:0000256" key="1">
    <source>
        <dbReference type="PROSITE-ProRule" id="PRU00047"/>
    </source>
</evidence>
<feature type="domain" description="CCHC-type" evidence="4">
    <location>
        <begin position="70"/>
        <end position="86"/>
    </location>
</feature>
<dbReference type="InterPro" id="IPR025724">
    <property type="entry name" value="GAG-pre-integrase_dom"/>
</dbReference>
<dbReference type="SMART" id="SM00343">
    <property type="entry name" value="ZnF_C2HC"/>
    <property type="match status" value="1"/>
</dbReference>
<dbReference type="GO" id="GO:0008270">
    <property type="term" value="F:zinc ion binding"/>
    <property type="evidence" value="ECO:0007669"/>
    <property type="project" value="UniProtKB-KW"/>
</dbReference>
<reference evidence="5" key="1">
    <citation type="journal article" date="2019" name="Sci. Rep.">
        <title>Draft genome of Tanacetum cinerariifolium, the natural source of mosquito coil.</title>
        <authorList>
            <person name="Yamashiro T."/>
            <person name="Shiraishi A."/>
            <person name="Satake H."/>
            <person name="Nakayama K."/>
        </authorList>
    </citation>
    <scope>NUCLEOTIDE SEQUENCE</scope>
</reference>
<gene>
    <name evidence="5" type="ORF">Tci_000864</name>
</gene>
<sequence>MTDYSLWEAIPNGDSPTPTRVVEGTTTQNLDFMSSSNIDSTIESVSAAASVFAVCAKMPVSSLTNVDSLKCYNCHRKGHFARKCRSPKDSRRNGAAKPQRRSVLVETSTSNALVPQCDGVGSYDYSFQAEEEPANYALMAFSSLSSSSDNEGKSRTGKLDFDDVYFAKELKFNLFSDSQMCDKKNNVLFINTECLVLSPDFKLSDESQVLLRVPRKNNMYNVNLKNIVPSGDLTCLFAKATIDESNLWHRRLGHINFKTINKLVKGNLVRGLPTKVFKNDNTCVACKKGKQHKTSCKTKPISSVDQPLSRLHMDLFGPTFVKRLNKKSYCLVVTDDYSRVLVTKPHNKTPYELLYGRTPSIGFMRPFGCLVTILNTLDSLGKFDGKVDKGFIVGYFVSSKAFRVFNSRTRIVQETLHVNFLENKPNVTSSGPTWLFDIDSLTRTMNYQPITAGNQTNPSAVSPFPPIALSDLCPTTLTFCKELVIPKQTALGKDILNLLMAGRFPKTTLPTRLPSPSNDSLPGGKDSLKLKELMDLCTHLSNKVLELESQVIDIKSTYKDMIEKLKGRVDRLKEENGVLKELYSVYSKVDTAAPVAKPYRMDLEHPEKVLSMSDVDDEEPAEVEEVLEVVTAAKLITKVVTTAGATTTAKATKVSVPRRRMGVVIQDLEETTSIVVLHSEVQSKDKGKEEVNEEVTVPEKGVEVEGHKREGESIEKEITKKQKINEEAEELKSHLHIEDLETLWKLVKERFEKTKPKKYTNDYLLKTLKTMFEQSDVEANVLRDQKVRYPLTHFTLEQMLNTVRLEVEEECEISLELLRLVRRQLNEGVGVKAIDRVSSIKSKLKDTGKSNSPIKSKLKDTGKSNSPKSRWVPMSERVSNPQPVTQYNPITGEVRKESEKAAVVKKNYVVSKSKVTAYVSEKLTVINESVVKSIEKLTVVKDRDVMSKVGISNVSAVVSEKLAIDDNPKVFKVLDESNKSAVVAPVIDNVPVATETDKETEPVVAAVESVVEKDNPKVTSKVSDESVKESVKVPIVKKSGKASNVVTDKSSSENQDKIDVVADKRSSVVADKVDVVKDKVDVVADKASDALKNKLTGKGKKPVVGKSKKDVSDSKLETDVVDYSSDEVDRKRKKLKIKVGLKRKRSGSDSFDSSKIDTKNIKLLISKLEKNVKKQESDEDSVPKKFKKKLSKKVEKEVSDEESLPKKGNKKLTKKVKKEESNEDSIPKKGKKKEKELAPKEAAHEEYLSSFPSFHARTTPSSFFSAIKNSRVDILRFLTDIGFSSLHNVSIDHLPSKLGWFVVSKFKSYMLIFDSGDKIEVTPSKIHDMLGVPLGGYSLFDLDERETDHEFVRKWAGQFYPLELKKVCVNDIAWKLIAAQEIDFLFKVNFLTLFTNTMGNEAEEGEIMSTPENFTQWLEKNVDLVGEGDLFVDNLETLEAMNQEITPEKLSTQKGSPSPKKRAVKPSSYLLSPYMNKKTIVVPKITRLEFILGNNLFAMQGDKIPALNLDCGLPVESQLQRDMLRRLRFKFTTKILLHEINVHAGKMLELAKEFDKTDPVKRWR</sequence>
<feature type="compositionally biased region" description="Basic residues" evidence="3">
    <location>
        <begin position="1207"/>
        <end position="1216"/>
    </location>
</feature>
<evidence type="ECO:0000313" key="5">
    <source>
        <dbReference type="EMBL" id="GEU28886.1"/>
    </source>
</evidence>
<feature type="region of interest" description="Disordered" evidence="3">
    <location>
        <begin position="85"/>
        <end position="104"/>
    </location>
</feature>
<dbReference type="InterPro" id="IPR039537">
    <property type="entry name" value="Retrotran_Ty1/copia-like"/>
</dbReference>
<organism evidence="5">
    <name type="scientific">Tanacetum cinerariifolium</name>
    <name type="common">Dalmatian daisy</name>
    <name type="synonym">Chrysanthemum cinerariifolium</name>
    <dbReference type="NCBI Taxonomy" id="118510"/>
    <lineage>
        <taxon>Eukaryota</taxon>
        <taxon>Viridiplantae</taxon>
        <taxon>Streptophyta</taxon>
        <taxon>Embryophyta</taxon>
        <taxon>Tracheophyta</taxon>
        <taxon>Spermatophyta</taxon>
        <taxon>Magnoliopsida</taxon>
        <taxon>eudicotyledons</taxon>
        <taxon>Gunneridae</taxon>
        <taxon>Pentapetalae</taxon>
        <taxon>asterids</taxon>
        <taxon>campanulids</taxon>
        <taxon>Asterales</taxon>
        <taxon>Asteraceae</taxon>
        <taxon>Asteroideae</taxon>
        <taxon>Anthemideae</taxon>
        <taxon>Anthemidinae</taxon>
        <taxon>Tanacetum</taxon>
    </lineage>
</organism>
<dbReference type="PROSITE" id="PS50158">
    <property type="entry name" value="ZF_CCHC"/>
    <property type="match status" value="1"/>
</dbReference>
<dbReference type="InterPro" id="IPR057670">
    <property type="entry name" value="SH3_retrovirus"/>
</dbReference>
<proteinExistence type="predicted"/>
<evidence type="ECO:0000256" key="2">
    <source>
        <dbReference type="SAM" id="Coils"/>
    </source>
</evidence>
<feature type="region of interest" description="Disordered" evidence="3">
    <location>
        <begin position="842"/>
        <end position="888"/>
    </location>
</feature>
<dbReference type="EMBL" id="BKCJ010000027">
    <property type="protein sequence ID" value="GEU28886.1"/>
    <property type="molecule type" value="Genomic_DNA"/>
</dbReference>
<dbReference type="PANTHER" id="PTHR42648:SF32">
    <property type="entry name" value="RIBONUCLEASE H-LIKE DOMAIN, GAG-PRE-INTEGRASE DOMAIN PROTEIN-RELATED"/>
    <property type="match status" value="1"/>
</dbReference>
<feature type="region of interest" description="Disordered" evidence="3">
    <location>
        <begin position="1197"/>
        <end position="1239"/>
    </location>
</feature>
<keyword evidence="1" id="KW-0862">Zinc</keyword>
<comment type="caution">
    <text evidence="5">The sequence shown here is derived from an EMBL/GenBank/DDBJ whole genome shotgun (WGS) entry which is preliminary data.</text>
</comment>
<feature type="compositionally biased region" description="Polar residues" evidence="3">
    <location>
        <begin position="877"/>
        <end position="888"/>
    </location>
</feature>